<protein>
    <submittedName>
        <fullName evidence="2">MFSD12 isoform 15</fullName>
    </submittedName>
</protein>
<organism evidence="2 3">
    <name type="scientific">Pan troglodytes</name>
    <name type="common">Chimpanzee</name>
    <dbReference type="NCBI Taxonomy" id="9598"/>
    <lineage>
        <taxon>Eukaryota</taxon>
        <taxon>Metazoa</taxon>
        <taxon>Chordata</taxon>
        <taxon>Craniata</taxon>
        <taxon>Vertebrata</taxon>
        <taxon>Euteleostomi</taxon>
        <taxon>Mammalia</taxon>
        <taxon>Eutheria</taxon>
        <taxon>Euarchontoglires</taxon>
        <taxon>Primates</taxon>
        <taxon>Haplorrhini</taxon>
        <taxon>Catarrhini</taxon>
        <taxon>Hominidae</taxon>
        <taxon>Pan</taxon>
    </lineage>
</organism>
<dbReference type="AlphaFoldDB" id="A0A2J8J2P5"/>
<evidence type="ECO:0000313" key="2">
    <source>
        <dbReference type="EMBL" id="PNI17047.1"/>
    </source>
</evidence>
<accession>A0A2J8J2P5</accession>
<proteinExistence type="predicted"/>
<name>A0A2J8J2P5_PANTR</name>
<feature type="region of interest" description="Disordered" evidence="1">
    <location>
        <begin position="110"/>
        <end position="143"/>
    </location>
</feature>
<feature type="region of interest" description="Disordered" evidence="1">
    <location>
        <begin position="1"/>
        <end position="22"/>
    </location>
</feature>
<dbReference type="EMBL" id="NBAG03000531">
    <property type="protein sequence ID" value="PNI17047.1"/>
    <property type="molecule type" value="Genomic_DNA"/>
</dbReference>
<dbReference type="Proteomes" id="UP000236370">
    <property type="component" value="Unassembled WGS sequence"/>
</dbReference>
<evidence type="ECO:0000313" key="3">
    <source>
        <dbReference type="Proteomes" id="UP000236370"/>
    </source>
</evidence>
<comment type="caution">
    <text evidence="2">The sequence shown here is derived from an EMBL/GenBank/DDBJ whole genome shotgun (WGS) entry which is preliminary data.</text>
</comment>
<reference evidence="2 3" key="1">
    <citation type="submission" date="2017-12" db="EMBL/GenBank/DDBJ databases">
        <title>High-resolution comparative analysis of great ape genomes.</title>
        <authorList>
            <person name="Pollen A."/>
            <person name="Hastie A."/>
            <person name="Hormozdiari F."/>
            <person name="Dougherty M."/>
            <person name="Liu R."/>
            <person name="Chaisson M."/>
            <person name="Hoppe E."/>
            <person name="Hill C."/>
            <person name="Pang A."/>
            <person name="Hillier L."/>
            <person name="Baker C."/>
            <person name="Armstrong J."/>
            <person name="Shendure J."/>
            <person name="Paten B."/>
            <person name="Wilson R."/>
            <person name="Chao H."/>
            <person name="Schneider V."/>
            <person name="Ventura M."/>
            <person name="Kronenberg Z."/>
            <person name="Murali S."/>
            <person name="Gordon D."/>
            <person name="Cantsilieris S."/>
            <person name="Munson K."/>
            <person name="Nelson B."/>
            <person name="Raja A."/>
            <person name="Underwood J."/>
            <person name="Diekhans M."/>
            <person name="Fiddes I."/>
            <person name="Haussler D."/>
            <person name="Eichler E."/>
        </authorList>
    </citation>
    <scope>NUCLEOTIDE SEQUENCE [LARGE SCALE GENOMIC DNA]</scope>
    <source>
        <strain evidence="2">Yerkes chimp pedigree #C0471</strain>
    </source>
</reference>
<gene>
    <name evidence="2" type="ORF">CK820_G0051175</name>
</gene>
<sequence>MVLADAAKMRSPRVRMAPNPVPGTLIRRGKLGCRQEGRVKTEAETRGQGVPGVAQSHHGLQEVWDRLSQPRKGPAPHTPGFQRADISVAEARSGFAVLGNGHRHICSRPVSRSVAPTVSGHWPEGNRKSWRGRHTHEPFRKNE</sequence>
<evidence type="ECO:0000256" key="1">
    <source>
        <dbReference type="SAM" id="MobiDB-lite"/>
    </source>
</evidence>